<evidence type="ECO:0000313" key="1">
    <source>
        <dbReference type="EMBL" id="PPE05630.1"/>
    </source>
</evidence>
<accession>A0A2S5RE96</accession>
<evidence type="ECO:0000313" key="2">
    <source>
        <dbReference type="Proteomes" id="UP000239425"/>
    </source>
</evidence>
<sequence length="262" mass="30753">MKYTCLQDVLDEIYSAEYSGDYLPISDEKHWTEGFKTFGTKENMLSALNYYFRIWDQGERRLNWRQEEDGCMIFERAAWTFFYVFEAIPLLKDPSIIPELMRYFLPQGEQAGSWDMEDLWTEMMLQIVANYWDFGPAYMPWVMRSLHLLHPGARSASSYFMSKMIFDTFDYITPEEFPKLPIVDALPLGKRDLVLSLLEDGISEWKNILEQDEITLKNANSEPEINRAKKDVDSAKESLACYQYVRGQLLLLPQEVISIGHR</sequence>
<dbReference type="EMBL" id="PHHC01000061">
    <property type="protein sequence ID" value="PPE05630.1"/>
    <property type="molecule type" value="Genomic_DNA"/>
</dbReference>
<name>A0A2S5RE96_9PROT</name>
<organism evidence="1 2">
    <name type="scientific">Holospora curviuscula</name>
    <dbReference type="NCBI Taxonomy" id="1082868"/>
    <lineage>
        <taxon>Bacteria</taxon>
        <taxon>Pseudomonadati</taxon>
        <taxon>Pseudomonadota</taxon>
        <taxon>Alphaproteobacteria</taxon>
        <taxon>Holosporales</taxon>
        <taxon>Holosporaceae</taxon>
        <taxon>Holospora</taxon>
    </lineage>
</organism>
<dbReference type="RefSeq" id="WP_104206341.1">
    <property type="nucleotide sequence ID" value="NZ_PHHC01000061.1"/>
</dbReference>
<gene>
    <name evidence="1" type="ORF">HCUR_00186</name>
</gene>
<keyword evidence="2" id="KW-1185">Reference proteome</keyword>
<dbReference type="AlphaFoldDB" id="A0A2S5RE96"/>
<reference evidence="1 2" key="1">
    <citation type="submission" date="2017-11" db="EMBL/GenBank/DDBJ databases">
        <title>Comparative genomic analysis of Holospora spp., intranuclear symbionts of paramecia.</title>
        <authorList>
            <person name="Garushyants S.K."/>
            <person name="Beliavskaya A."/>
            <person name="Malko D.B."/>
            <person name="Logacheva M.D."/>
            <person name="Rautian M.S."/>
            <person name="Gelfand M.S."/>
        </authorList>
    </citation>
    <scope>NUCLEOTIDE SEQUENCE [LARGE SCALE GENOMIC DNA]</scope>
    <source>
        <strain evidence="2">02AZ16</strain>
    </source>
</reference>
<comment type="caution">
    <text evidence="1">The sequence shown here is derived from an EMBL/GenBank/DDBJ whole genome shotgun (WGS) entry which is preliminary data.</text>
</comment>
<dbReference type="Proteomes" id="UP000239425">
    <property type="component" value="Unassembled WGS sequence"/>
</dbReference>
<dbReference type="OrthoDB" id="8502352at2"/>
<protein>
    <submittedName>
        <fullName evidence="1">Uncharacterized protein</fullName>
    </submittedName>
</protein>
<proteinExistence type="predicted"/>